<accession>A0A484G073</accession>
<reference evidence="2" key="1">
    <citation type="journal article" date="2013" name="New Phytol.">
        <title>Comparative genomic and transcriptomic analyses reveal the hemibiotrophic stage shift of Colletotrichum fungi.</title>
        <authorList>
            <person name="Gan P."/>
            <person name="Ikeda K."/>
            <person name="Irieda H."/>
            <person name="Narusaka M."/>
            <person name="O'Connell R.J."/>
            <person name="Narusaka Y."/>
            <person name="Takano Y."/>
            <person name="Kubo Y."/>
            <person name="Shirasu K."/>
        </authorList>
    </citation>
    <scope>NUCLEOTIDE SEQUENCE [LARGE SCALE GENOMIC DNA]</scope>
    <source>
        <strain evidence="2">104-T / ATCC 96160 / CBS 514.97 / LARS 414 / MAFF 240422</strain>
    </source>
</reference>
<name>A0A484G073_COLOR</name>
<gene>
    <name evidence="1" type="ORF">Cob_v002697</name>
</gene>
<evidence type="ECO:0000313" key="2">
    <source>
        <dbReference type="Proteomes" id="UP000014480"/>
    </source>
</evidence>
<reference evidence="2" key="2">
    <citation type="journal article" date="2019" name="Mol. Plant Microbe Interact.">
        <title>Genome sequence resources for four phytopathogenic fungi from the Colletotrichum orbiculare species complex.</title>
        <authorList>
            <person name="Gan P."/>
            <person name="Tsushima A."/>
            <person name="Narusaka M."/>
            <person name="Narusaka Y."/>
            <person name="Takano Y."/>
            <person name="Kubo Y."/>
            <person name="Shirasu K."/>
        </authorList>
    </citation>
    <scope>GENOME REANNOTATION</scope>
    <source>
        <strain evidence="2">104-T / ATCC 96160 / CBS 514.97 / LARS 414 / MAFF 240422</strain>
    </source>
</reference>
<dbReference type="EMBL" id="AMCV02000005">
    <property type="protein sequence ID" value="TDZ24069.1"/>
    <property type="molecule type" value="Genomic_DNA"/>
</dbReference>
<dbReference type="Proteomes" id="UP000014480">
    <property type="component" value="Unassembled WGS sequence"/>
</dbReference>
<organism evidence="1 2">
    <name type="scientific">Colletotrichum orbiculare (strain 104-T / ATCC 96160 / CBS 514.97 / LARS 414 / MAFF 240422)</name>
    <name type="common">Cucumber anthracnose fungus</name>
    <name type="synonym">Colletotrichum lagenarium</name>
    <dbReference type="NCBI Taxonomy" id="1213857"/>
    <lineage>
        <taxon>Eukaryota</taxon>
        <taxon>Fungi</taxon>
        <taxon>Dikarya</taxon>
        <taxon>Ascomycota</taxon>
        <taxon>Pezizomycotina</taxon>
        <taxon>Sordariomycetes</taxon>
        <taxon>Hypocreomycetidae</taxon>
        <taxon>Glomerellales</taxon>
        <taxon>Glomerellaceae</taxon>
        <taxon>Colletotrichum</taxon>
        <taxon>Colletotrichum orbiculare species complex</taxon>
    </lineage>
</organism>
<evidence type="ECO:0000313" key="1">
    <source>
        <dbReference type="EMBL" id="TDZ24069.1"/>
    </source>
</evidence>
<dbReference type="AlphaFoldDB" id="A0A484G073"/>
<comment type="caution">
    <text evidence="1">The sequence shown here is derived from an EMBL/GenBank/DDBJ whole genome shotgun (WGS) entry which is preliminary data.</text>
</comment>
<protein>
    <submittedName>
        <fullName evidence="1">Uncharacterized protein</fullName>
    </submittedName>
</protein>
<sequence>MCMHCTIDAQTFRNHTYESECHHLSRRFGMILVWVATVRNLSHWAMGERTGRCSLHLWNHMHASMAIGVLEESVIFARIMTLAF</sequence>
<proteinExistence type="predicted"/>
<keyword evidence="2" id="KW-1185">Reference proteome</keyword>